<comment type="caution">
    <text evidence="1">The sequence shown here is derived from an EMBL/GenBank/DDBJ whole genome shotgun (WGS) entry which is preliminary data.</text>
</comment>
<dbReference type="AlphaFoldDB" id="A0AAW3X5F7"/>
<dbReference type="InterPro" id="IPR011047">
    <property type="entry name" value="Quinoprotein_ADH-like_sf"/>
</dbReference>
<proteinExistence type="predicted"/>
<dbReference type="EMBL" id="JACOOW010000006">
    <property type="protein sequence ID" value="MBC5656430.1"/>
    <property type="molecule type" value="Genomic_DNA"/>
</dbReference>
<gene>
    <name evidence="1" type="ORF">H8S19_04995</name>
</gene>
<evidence type="ECO:0000313" key="2">
    <source>
        <dbReference type="Proteomes" id="UP000653904"/>
    </source>
</evidence>
<dbReference type="Gene3D" id="2.130.10.10">
    <property type="entry name" value="YVTN repeat-like/Quinoprotein amine dehydrogenase"/>
    <property type="match status" value="1"/>
</dbReference>
<accession>A0AAW3X5F7</accession>
<sequence length="277" mass="31643">MKKLLTFMIVWTCLLILAGCGKKDMDYTMQNESSVAESVRETGEESVLIQNEDAGEGENAAPETKYITIDLSGVGEIHPKGDAVSPLTLKIVSEEENGIDFANEWYESKQLSLPMVGKEWNNFYDDEYQYIWSGDALYIYENISGNCLYVLEYPTDKWYINGNNACLLDDIFYGISVTNGYAQPDSCFMFAYDLENNKLLWRSGDQTCNTMNFIVKKDVIICGYGFTSEKDYLYQLNLHTGEVIASLELKKQPDLLVAQDNMLYVHTYSYNYTIEMQ</sequence>
<dbReference type="PROSITE" id="PS51257">
    <property type="entry name" value="PROKAR_LIPOPROTEIN"/>
    <property type="match status" value="1"/>
</dbReference>
<evidence type="ECO:0008006" key="3">
    <source>
        <dbReference type="Google" id="ProtNLM"/>
    </source>
</evidence>
<dbReference type="InterPro" id="IPR015943">
    <property type="entry name" value="WD40/YVTN_repeat-like_dom_sf"/>
</dbReference>
<evidence type="ECO:0000313" key="1">
    <source>
        <dbReference type="EMBL" id="MBC5656430.1"/>
    </source>
</evidence>
<keyword evidence="2" id="KW-1185">Reference proteome</keyword>
<protein>
    <recommendedName>
        <fullName evidence="3">DUF5050 domain-containing protein</fullName>
    </recommendedName>
</protein>
<organism evidence="1 2">
    <name type="scientific">Clostridium segne</name>
    <dbReference type="NCBI Taxonomy" id="2763038"/>
    <lineage>
        <taxon>Bacteria</taxon>
        <taxon>Bacillati</taxon>
        <taxon>Bacillota</taxon>
        <taxon>Clostridia</taxon>
        <taxon>Eubacteriales</taxon>
        <taxon>Clostridiaceae</taxon>
        <taxon>Clostridium</taxon>
    </lineage>
</organism>
<dbReference type="RefSeq" id="WP_186854848.1">
    <property type="nucleotide sequence ID" value="NZ_JACOOW010000006.1"/>
</dbReference>
<dbReference type="Proteomes" id="UP000653904">
    <property type="component" value="Unassembled WGS sequence"/>
</dbReference>
<name>A0AAW3X5F7_9CLOT</name>
<reference evidence="1 2" key="1">
    <citation type="submission" date="2020-08" db="EMBL/GenBank/DDBJ databases">
        <title>Genome public.</title>
        <authorList>
            <person name="Liu C."/>
            <person name="Sun Q."/>
        </authorList>
    </citation>
    <scope>NUCLEOTIDE SEQUENCE [LARGE SCALE GENOMIC DNA]</scope>
    <source>
        <strain evidence="1 2">BX14</strain>
    </source>
</reference>
<dbReference type="SUPFAM" id="SSF50998">
    <property type="entry name" value="Quinoprotein alcohol dehydrogenase-like"/>
    <property type="match status" value="1"/>
</dbReference>